<evidence type="ECO:0000313" key="1">
    <source>
        <dbReference type="EMBL" id="KAL2889870.1"/>
    </source>
</evidence>
<name>A0ABR4MNL4_9PEZI</name>
<dbReference type="Pfam" id="PF06824">
    <property type="entry name" value="Glyco_hydro_125"/>
    <property type="match status" value="1"/>
</dbReference>
<proteinExistence type="predicted"/>
<dbReference type="GeneID" id="98116045"/>
<keyword evidence="2" id="KW-1185">Reference proteome</keyword>
<sequence>MKAIARNIHEAISKYAVSDGPGHVDPMYAFEVDGFGGRSLVDAANIPSLLSAPFLGYLDAEDAIYQNTRASLP</sequence>
<accession>A0ABR4MNL4</accession>
<dbReference type="InterPro" id="IPR012341">
    <property type="entry name" value="6hp_glycosidase-like_sf"/>
</dbReference>
<dbReference type="Proteomes" id="UP001610728">
    <property type="component" value="Unassembled WGS sequence"/>
</dbReference>
<organism evidence="1 2">
    <name type="scientific">Ceratocystis lukuohia</name>
    <dbReference type="NCBI Taxonomy" id="2019550"/>
    <lineage>
        <taxon>Eukaryota</taxon>
        <taxon>Fungi</taxon>
        <taxon>Dikarya</taxon>
        <taxon>Ascomycota</taxon>
        <taxon>Pezizomycotina</taxon>
        <taxon>Sordariomycetes</taxon>
        <taxon>Hypocreomycetidae</taxon>
        <taxon>Microascales</taxon>
        <taxon>Ceratocystidaceae</taxon>
        <taxon>Ceratocystis</taxon>
    </lineage>
</organism>
<reference evidence="1 2" key="1">
    <citation type="submission" date="2020-05" db="EMBL/GenBank/DDBJ databases">
        <title>Ceratocystis lukuohia genome.</title>
        <authorList>
            <person name="Harrington T.C."/>
            <person name="Kim K."/>
            <person name="Mayers C.G."/>
        </authorList>
    </citation>
    <scope>NUCLEOTIDE SEQUENCE [LARGE SCALE GENOMIC DNA]</scope>
    <source>
        <strain evidence="1 2">C4212</strain>
    </source>
</reference>
<protein>
    <submittedName>
        <fullName evidence="1">Meiotically up-regulated protein157</fullName>
    </submittedName>
</protein>
<dbReference type="Gene3D" id="1.50.10.10">
    <property type="match status" value="1"/>
</dbReference>
<dbReference type="InterPro" id="IPR008313">
    <property type="entry name" value="GH125"/>
</dbReference>
<gene>
    <name evidence="1" type="ORF">HOO65_020412</name>
</gene>
<dbReference type="EMBL" id="JABSNW010000002">
    <property type="protein sequence ID" value="KAL2889870.1"/>
    <property type="molecule type" value="Genomic_DNA"/>
</dbReference>
<dbReference type="PANTHER" id="PTHR31047:SF1">
    <property type="entry name" value="DUF1237 DOMAIN-CONTAINING PROTEIN"/>
    <property type="match status" value="1"/>
</dbReference>
<evidence type="ECO:0000313" key="2">
    <source>
        <dbReference type="Proteomes" id="UP001610728"/>
    </source>
</evidence>
<dbReference type="SUPFAM" id="SSF48208">
    <property type="entry name" value="Six-hairpin glycosidases"/>
    <property type="match status" value="1"/>
</dbReference>
<dbReference type="InterPro" id="IPR008928">
    <property type="entry name" value="6-hairpin_glycosidase_sf"/>
</dbReference>
<dbReference type="PANTHER" id="PTHR31047">
    <property type="entry name" value="MEIOTICALLY UP-REGULATED GENE 157 PROTEIN"/>
    <property type="match status" value="1"/>
</dbReference>
<dbReference type="RefSeq" id="XP_070861050.1">
    <property type="nucleotide sequence ID" value="XM_071000061.1"/>
</dbReference>
<comment type="caution">
    <text evidence="1">The sequence shown here is derived from an EMBL/GenBank/DDBJ whole genome shotgun (WGS) entry which is preliminary data.</text>
</comment>